<feature type="region of interest" description="Disordered" evidence="1">
    <location>
        <begin position="1"/>
        <end position="56"/>
    </location>
</feature>
<protein>
    <submittedName>
        <fullName evidence="2">Uncharacterized protein</fullName>
    </submittedName>
</protein>
<feature type="compositionally biased region" description="Basic and acidic residues" evidence="1">
    <location>
        <begin position="14"/>
        <end position="56"/>
    </location>
</feature>
<evidence type="ECO:0000313" key="2">
    <source>
        <dbReference type="EMBL" id="MFI0793064.1"/>
    </source>
</evidence>
<name>A0ABW7SHA2_9ACTN</name>
<comment type="caution">
    <text evidence="2">The sequence shown here is derived from an EMBL/GenBank/DDBJ whole genome shotgun (WGS) entry which is preliminary data.</text>
</comment>
<reference evidence="2 3" key="1">
    <citation type="submission" date="2024-10" db="EMBL/GenBank/DDBJ databases">
        <title>The Natural Products Discovery Center: Release of the First 8490 Sequenced Strains for Exploring Actinobacteria Biosynthetic Diversity.</title>
        <authorList>
            <person name="Kalkreuter E."/>
            <person name="Kautsar S.A."/>
            <person name="Yang D."/>
            <person name="Bader C.D."/>
            <person name="Teijaro C.N."/>
            <person name="Fluegel L."/>
            <person name="Davis C.M."/>
            <person name="Simpson J.R."/>
            <person name="Lauterbach L."/>
            <person name="Steele A.D."/>
            <person name="Gui C."/>
            <person name="Meng S."/>
            <person name="Li G."/>
            <person name="Viehrig K."/>
            <person name="Ye F."/>
            <person name="Su P."/>
            <person name="Kiefer A.F."/>
            <person name="Nichols A."/>
            <person name="Cepeda A.J."/>
            <person name="Yan W."/>
            <person name="Fan B."/>
            <person name="Jiang Y."/>
            <person name="Adhikari A."/>
            <person name="Zheng C.-J."/>
            <person name="Schuster L."/>
            <person name="Cowan T.M."/>
            <person name="Smanski M.J."/>
            <person name="Chevrette M.G."/>
            <person name="De Carvalho L.P.S."/>
            <person name="Shen B."/>
        </authorList>
    </citation>
    <scope>NUCLEOTIDE SEQUENCE [LARGE SCALE GENOMIC DNA]</scope>
    <source>
        <strain evidence="2 3">NPDC021253</strain>
    </source>
</reference>
<dbReference type="RefSeq" id="WP_396678176.1">
    <property type="nucleotide sequence ID" value="NZ_JBIRPU010000005.1"/>
</dbReference>
<organism evidence="2 3">
    <name type="scientific">Micromonospora rubida</name>
    <dbReference type="NCBI Taxonomy" id="2697657"/>
    <lineage>
        <taxon>Bacteria</taxon>
        <taxon>Bacillati</taxon>
        <taxon>Actinomycetota</taxon>
        <taxon>Actinomycetes</taxon>
        <taxon>Micromonosporales</taxon>
        <taxon>Micromonosporaceae</taxon>
        <taxon>Micromonospora</taxon>
    </lineage>
</organism>
<sequence>MRGQSDETAQNRGEQAEAAEREAARKRLLDLAEAERVPVEETTRAVPDRRWLRDQR</sequence>
<dbReference type="EMBL" id="JBIRPU010000005">
    <property type="protein sequence ID" value="MFI0793064.1"/>
    <property type="molecule type" value="Genomic_DNA"/>
</dbReference>
<accession>A0ABW7SHA2</accession>
<evidence type="ECO:0000256" key="1">
    <source>
        <dbReference type="SAM" id="MobiDB-lite"/>
    </source>
</evidence>
<gene>
    <name evidence="2" type="ORF">ACH4OY_10235</name>
</gene>
<feature type="compositionally biased region" description="Polar residues" evidence="1">
    <location>
        <begin position="1"/>
        <end position="11"/>
    </location>
</feature>
<keyword evidence="3" id="KW-1185">Reference proteome</keyword>
<evidence type="ECO:0000313" key="3">
    <source>
        <dbReference type="Proteomes" id="UP001611075"/>
    </source>
</evidence>
<proteinExistence type="predicted"/>
<dbReference type="Proteomes" id="UP001611075">
    <property type="component" value="Unassembled WGS sequence"/>
</dbReference>